<sequence length="318" mass="36202">MHFIFAPQLDFPLQPRPPIPWDELVRHGEIEVPSETDGSVREIVRRLISEQRPDLIGAEPHVDAPAFSADLWWLATVRREGELAIVRNFDLGDAFGIDEHGLVHFAYPREMPLHQLARAIAEGHYDSDEDYLVVTRTGEFGGNGFGITSLVIWLLQEFPSVLLGAGVDRGLLRHDMKRREELEALAAAWAGQHVLYPMKLKQFVESKDAWFVSVLAQRLAMSTGSARRLLDTLGYEQSPHDEELMEISDSFAARALRQQWEDVQWEDSFVSIDELLDAGTARPESRPLLDVSDEDWEAALDVPRRSGVDRFLGWIRRR</sequence>
<dbReference type="RefSeq" id="WP_090968532.1">
    <property type="nucleotide sequence ID" value="NZ_FNRT01000002.1"/>
</dbReference>
<proteinExistence type="predicted"/>
<evidence type="ECO:0000313" key="2">
    <source>
        <dbReference type="Proteomes" id="UP000198742"/>
    </source>
</evidence>
<dbReference type="Proteomes" id="UP000198742">
    <property type="component" value="Unassembled WGS sequence"/>
</dbReference>
<dbReference type="OrthoDB" id="157302at2"/>
<organism evidence="1 2">
    <name type="scientific">Nocardioides exalbidus</name>
    <dbReference type="NCBI Taxonomy" id="402596"/>
    <lineage>
        <taxon>Bacteria</taxon>
        <taxon>Bacillati</taxon>
        <taxon>Actinomycetota</taxon>
        <taxon>Actinomycetes</taxon>
        <taxon>Propionibacteriales</taxon>
        <taxon>Nocardioidaceae</taxon>
        <taxon>Nocardioides</taxon>
    </lineage>
</organism>
<keyword evidence="2" id="KW-1185">Reference proteome</keyword>
<reference evidence="2" key="1">
    <citation type="submission" date="2016-10" db="EMBL/GenBank/DDBJ databases">
        <authorList>
            <person name="Varghese N."/>
            <person name="Submissions S."/>
        </authorList>
    </citation>
    <scope>NUCLEOTIDE SEQUENCE [LARGE SCALE GENOMIC DNA]</scope>
    <source>
        <strain evidence="2">DSM 22017</strain>
    </source>
</reference>
<dbReference type="AlphaFoldDB" id="A0A1H4NYJ8"/>
<gene>
    <name evidence="1" type="ORF">SAMN04489844_1481</name>
</gene>
<name>A0A1H4NYJ8_9ACTN</name>
<evidence type="ECO:0000313" key="1">
    <source>
        <dbReference type="EMBL" id="SEC00085.1"/>
    </source>
</evidence>
<dbReference type="EMBL" id="FNRT01000002">
    <property type="protein sequence ID" value="SEC00085.1"/>
    <property type="molecule type" value="Genomic_DNA"/>
</dbReference>
<accession>A0A1H4NYJ8</accession>
<protein>
    <submittedName>
        <fullName evidence="1">Uncharacterized protein</fullName>
    </submittedName>
</protein>
<dbReference type="STRING" id="402596.SAMN04489844_1481"/>